<evidence type="ECO:0000313" key="2">
    <source>
        <dbReference type="Proteomes" id="UP000824782"/>
    </source>
</evidence>
<dbReference type="AlphaFoldDB" id="A0AAV7BC21"/>
<organism evidence="1 2">
    <name type="scientific">Engystomops pustulosus</name>
    <name type="common">Tungara frog</name>
    <name type="synonym">Physalaemus pustulosus</name>
    <dbReference type="NCBI Taxonomy" id="76066"/>
    <lineage>
        <taxon>Eukaryota</taxon>
        <taxon>Metazoa</taxon>
        <taxon>Chordata</taxon>
        <taxon>Craniata</taxon>
        <taxon>Vertebrata</taxon>
        <taxon>Euteleostomi</taxon>
        <taxon>Amphibia</taxon>
        <taxon>Batrachia</taxon>
        <taxon>Anura</taxon>
        <taxon>Neobatrachia</taxon>
        <taxon>Hyloidea</taxon>
        <taxon>Leptodactylidae</taxon>
        <taxon>Leiuperinae</taxon>
        <taxon>Engystomops</taxon>
    </lineage>
</organism>
<keyword evidence="2" id="KW-1185">Reference proteome</keyword>
<protein>
    <submittedName>
        <fullName evidence="1">Uncharacterized protein</fullName>
    </submittedName>
</protein>
<name>A0AAV7BC21_ENGPU</name>
<dbReference type="Proteomes" id="UP000824782">
    <property type="component" value="Unassembled WGS sequence"/>
</dbReference>
<gene>
    <name evidence="1" type="ORF">GDO81_014724</name>
</gene>
<accession>A0AAV7BC21</accession>
<dbReference type="EMBL" id="WNYA01000006">
    <property type="protein sequence ID" value="KAG8570131.1"/>
    <property type="molecule type" value="Genomic_DNA"/>
</dbReference>
<sequence length="74" mass="8283">MNKKKTHGKAEELTTCADSSTEMYQNVCKPKQEAEESKCIQPHSSGVQRDEDEVLYATVIFTAKPPRATDLPQN</sequence>
<proteinExistence type="predicted"/>
<evidence type="ECO:0000313" key="1">
    <source>
        <dbReference type="EMBL" id="KAG8570131.1"/>
    </source>
</evidence>
<reference evidence="1" key="1">
    <citation type="thesis" date="2020" institute="ProQuest LLC" country="789 East Eisenhower Parkway, Ann Arbor, MI, USA">
        <title>Comparative Genomics and Chromosome Evolution.</title>
        <authorList>
            <person name="Mudd A.B."/>
        </authorList>
    </citation>
    <scope>NUCLEOTIDE SEQUENCE</scope>
    <source>
        <strain evidence="1">237g6f4</strain>
        <tissue evidence="1">Blood</tissue>
    </source>
</reference>
<comment type="caution">
    <text evidence="1">The sequence shown here is derived from an EMBL/GenBank/DDBJ whole genome shotgun (WGS) entry which is preliminary data.</text>
</comment>